<gene>
    <name evidence="1" type="ORF">ACFQRF_01090</name>
</gene>
<dbReference type="EMBL" id="JBHTBH010000001">
    <property type="protein sequence ID" value="MFC7326321.1"/>
    <property type="molecule type" value="Genomic_DNA"/>
</dbReference>
<proteinExistence type="predicted"/>
<evidence type="ECO:0000313" key="2">
    <source>
        <dbReference type="Proteomes" id="UP001596540"/>
    </source>
</evidence>
<evidence type="ECO:0000313" key="1">
    <source>
        <dbReference type="EMBL" id="MFC7326321.1"/>
    </source>
</evidence>
<reference evidence="2" key="1">
    <citation type="journal article" date="2019" name="Int. J. Syst. Evol. Microbiol.">
        <title>The Global Catalogue of Microorganisms (GCM) 10K type strain sequencing project: providing services to taxonomists for standard genome sequencing and annotation.</title>
        <authorList>
            <consortium name="The Broad Institute Genomics Platform"/>
            <consortium name="The Broad Institute Genome Sequencing Center for Infectious Disease"/>
            <person name="Wu L."/>
            <person name="Ma J."/>
        </authorList>
    </citation>
    <scope>NUCLEOTIDE SEQUENCE [LARGE SCALE GENOMIC DNA]</scope>
    <source>
        <strain evidence="2">CGMCC 4.7382</strain>
    </source>
</reference>
<keyword evidence="2" id="KW-1185">Reference proteome</keyword>
<dbReference type="RefSeq" id="WP_379868091.1">
    <property type="nucleotide sequence ID" value="NZ_JBHTBH010000001.1"/>
</dbReference>
<accession>A0ABW2KAP0</accession>
<organism evidence="1 2">
    <name type="scientific">Marinactinospora rubrisoli</name>
    <dbReference type="NCBI Taxonomy" id="2715399"/>
    <lineage>
        <taxon>Bacteria</taxon>
        <taxon>Bacillati</taxon>
        <taxon>Actinomycetota</taxon>
        <taxon>Actinomycetes</taxon>
        <taxon>Streptosporangiales</taxon>
        <taxon>Nocardiopsidaceae</taxon>
        <taxon>Marinactinospora</taxon>
    </lineage>
</organism>
<protein>
    <submittedName>
        <fullName evidence="1">Uncharacterized protein</fullName>
    </submittedName>
</protein>
<comment type="caution">
    <text evidence="1">The sequence shown here is derived from an EMBL/GenBank/DDBJ whole genome shotgun (WGS) entry which is preliminary data.</text>
</comment>
<dbReference type="Proteomes" id="UP001596540">
    <property type="component" value="Unassembled WGS sequence"/>
</dbReference>
<name>A0ABW2KAP0_9ACTN</name>
<sequence length="142" mass="15034">METRDKAAAARQAMERGAALGELLPEPLEFMVADAAQADAAAMGRPDEIAFTASATYVCRVGSGAAGAALEALHTAWRARGWESSLRRFPDGGGDVVASDPADGFRYTAVIRRDGASLALWAESPPYLDADPEARFRPIRPA</sequence>